<comment type="caution">
    <text evidence="1">The sequence shown here is derived from an EMBL/GenBank/DDBJ whole genome shotgun (WGS) entry which is preliminary data.</text>
</comment>
<protein>
    <submittedName>
        <fullName evidence="1">Uncharacterized protein</fullName>
    </submittedName>
</protein>
<evidence type="ECO:0000313" key="2">
    <source>
        <dbReference type="Proteomes" id="UP000321374"/>
    </source>
</evidence>
<reference evidence="1 2" key="1">
    <citation type="submission" date="2018-09" db="EMBL/GenBank/DDBJ databases">
        <title>Metagenome Assembled Genomes from an Advanced Water Purification Facility.</title>
        <authorList>
            <person name="Stamps B.W."/>
            <person name="Spear J.R."/>
        </authorList>
    </citation>
    <scope>NUCLEOTIDE SEQUENCE [LARGE SCALE GENOMIC DNA]</scope>
    <source>
        <strain evidence="1">Bin_42_2</strain>
    </source>
</reference>
<organism evidence="1 2">
    <name type="scientific">Methylophilus methylotrophus</name>
    <name type="common">Bacterium W3A1</name>
    <dbReference type="NCBI Taxonomy" id="17"/>
    <lineage>
        <taxon>Bacteria</taxon>
        <taxon>Pseudomonadati</taxon>
        <taxon>Pseudomonadota</taxon>
        <taxon>Betaproteobacteria</taxon>
        <taxon>Nitrosomonadales</taxon>
        <taxon>Methylophilaceae</taxon>
        <taxon>Methylophilus</taxon>
    </lineage>
</organism>
<name>A0A5C7WLT4_METME</name>
<dbReference type="EMBL" id="SSGG01000038">
    <property type="protein sequence ID" value="TXI37922.1"/>
    <property type="molecule type" value="Genomic_DNA"/>
</dbReference>
<proteinExistence type="predicted"/>
<dbReference type="Proteomes" id="UP000321374">
    <property type="component" value="Unassembled WGS sequence"/>
</dbReference>
<accession>A0A5C7WLT4</accession>
<sequence length="169" mass="18893">MTAVVPLWVPVATALAGMGGALGSQFLSHYFAARREKKAADKKLASERAYIGSQLMIILAGFRVQCHEFSRFPVKDDGILPRPKAPDFSRVKGDWTVLDGVLQLRIHRLAFLRTQHEARLDAVFEEYTDGHEYRETASDVYQKLVGECDGIIQELSTLCALPSPWSLDE</sequence>
<evidence type="ECO:0000313" key="1">
    <source>
        <dbReference type="EMBL" id="TXI37922.1"/>
    </source>
</evidence>
<dbReference type="AlphaFoldDB" id="A0A5C7WLT4"/>
<gene>
    <name evidence="1" type="ORF">E6Q51_02260</name>
</gene>